<keyword evidence="3" id="KW-0804">Transcription</keyword>
<feature type="DNA-binding region" description="H-T-H motif" evidence="4">
    <location>
        <begin position="43"/>
        <end position="62"/>
    </location>
</feature>
<dbReference type="Gene3D" id="1.10.357.10">
    <property type="entry name" value="Tetracycline Repressor, domain 2"/>
    <property type="match status" value="1"/>
</dbReference>
<dbReference type="PROSITE" id="PS50977">
    <property type="entry name" value="HTH_TETR_2"/>
    <property type="match status" value="1"/>
</dbReference>
<dbReference type="PANTHER" id="PTHR30055">
    <property type="entry name" value="HTH-TYPE TRANSCRIPTIONAL REGULATOR RUTR"/>
    <property type="match status" value="1"/>
</dbReference>
<keyword evidence="7" id="KW-1185">Reference proteome</keyword>
<comment type="caution">
    <text evidence="6">The sequence shown here is derived from an EMBL/GenBank/DDBJ whole genome shotgun (WGS) entry which is preliminary data.</text>
</comment>
<dbReference type="EMBL" id="BMCM01000001">
    <property type="protein sequence ID" value="GGD68843.1"/>
    <property type="molecule type" value="Genomic_DNA"/>
</dbReference>
<organism evidence="6 7">
    <name type="scientific">Microbacterium murale</name>
    <dbReference type="NCBI Taxonomy" id="1081040"/>
    <lineage>
        <taxon>Bacteria</taxon>
        <taxon>Bacillati</taxon>
        <taxon>Actinomycetota</taxon>
        <taxon>Actinomycetes</taxon>
        <taxon>Micrococcales</taxon>
        <taxon>Microbacteriaceae</taxon>
        <taxon>Microbacterium</taxon>
    </lineage>
</organism>
<name>A0ABQ1RFN2_9MICO</name>
<keyword evidence="2 4" id="KW-0238">DNA-binding</keyword>
<dbReference type="InterPro" id="IPR041484">
    <property type="entry name" value="TetR_C_25"/>
</dbReference>
<evidence type="ECO:0000256" key="4">
    <source>
        <dbReference type="PROSITE-ProRule" id="PRU00335"/>
    </source>
</evidence>
<protein>
    <recommendedName>
        <fullName evidence="5">HTH tetR-type domain-containing protein</fullName>
    </recommendedName>
</protein>
<evidence type="ECO:0000259" key="5">
    <source>
        <dbReference type="PROSITE" id="PS50977"/>
    </source>
</evidence>
<gene>
    <name evidence="6" type="ORF">GCM10007269_09930</name>
</gene>
<evidence type="ECO:0000256" key="2">
    <source>
        <dbReference type="ARBA" id="ARBA00023125"/>
    </source>
</evidence>
<evidence type="ECO:0000256" key="1">
    <source>
        <dbReference type="ARBA" id="ARBA00023015"/>
    </source>
</evidence>
<evidence type="ECO:0000256" key="3">
    <source>
        <dbReference type="ARBA" id="ARBA00023163"/>
    </source>
</evidence>
<keyword evidence="1" id="KW-0805">Transcription regulation</keyword>
<dbReference type="Pfam" id="PF17933">
    <property type="entry name" value="TetR_C_25"/>
    <property type="match status" value="1"/>
</dbReference>
<feature type="domain" description="HTH tetR-type" evidence="5">
    <location>
        <begin position="20"/>
        <end position="80"/>
    </location>
</feature>
<dbReference type="InterPro" id="IPR009057">
    <property type="entry name" value="Homeodomain-like_sf"/>
</dbReference>
<proteinExistence type="predicted"/>
<dbReference type="SUPFAM" id="SSF46689">
    <property type="entry name" value="Homeodomain-like"/>
    <property type="match status" value="1"/>
</dbReference>
<dbReference type="InterPro" id="IPR001647">
    <property type="entry name" value="HTH_TetR"/>
</dbReference>
<reference evidence="7" key="1">
    <citation type="journal article" date="2019" name="Int. J. Syst. Evol. Microbiol.">
        <title>The Global Catalogue of Microorganisms (GCM) 10K type strain sequencing project: providing services to taxonomists for standard genome sequencing and annotation.</title>
        <authorList>
            <consortium name="The Broad Institute Genomics Platform"/>
            <consortium name="The Broad Institute Genome Sequencing Center for Infectious Disease"/>
            <person name="Wu L."/>
            <person name="Ma J."/>
        </authorList>
    </citation>
    <scope>NUCLEOTIDE SEQUENCE [LARGE SCALE GENOMIC DNA]</scope>
    <source>
        <strain evidence="7">CCM 7640</strain>
    </source>
</reference>
<evidence type="ECO:0000313" key="6">
    <source>
        <dbReference type="EMBL" id="GGD68843.1"/>
    </source>
</evidence>
<dbReference type="PANTHER" id="PTHR30055:SF234">
    <property type="entry name" value="HTH-TYPE TRANSCRIPTIONAL REGULATOR BETI"/>
    <property type="match status" value="1"/>
</dbReference>
<dbReference type="Proteomes" id="UP000629365">
    <property type="component" value="Unassembled WGS sequence"/>
</dbReference>
<sequence>MTLTERMFSMLYMRSVADDLTARARIRDAAIAAFGRDGFDSVSLRTIAADAGVSAALIVHHFGDKTSLRTICDDYVVSIFTDENHELIDAPTTDRVRAALHDIDRYGPYIDYLARMLIDGSPAADRLFDSILAGTRSVLDEQRDAGLLEPMSDPEMTSLVVALMGLAPVVMRTQVTRALGQDQLSPAGLLRTTLPMMELLTHGIYATGAFLDGARAAMDAAASDPVDEAKPDTEEER</sequence>
<dbReference type="Pfam" id="PF00440">
    <property type="entry name" value="TetR_N"/>
    <property type="match status" value="1"/>
</dbReference>
<dbReference type="InterPro" id="IPR050109">
    <property type="entry name" value="HTH-type_TetR-like_transc_reg"/>
</dbReference>
<accession>A0ABQ1RFN2</accession>
<evidence type="ECO:0000313" key="7">
    <source>
        <dbReference type="Proteomes" id="UP000629365"/>
    </source>
</evidence>